<evidence type="ECO:0000313" key="3">
    <source>
        <dbReference type="Proteomes" id="UP000295293"/>
    </source>
</evidence>
<dbReference type="Pfam" id="PF08242">
    <property type="entry name" value="Methyltransf_12"/>
    <property type="match status" value="1"/>
</dbReference>
<keyword evidence="2" id="KW-0489">Methyltransferase</keyword>
<evidence type="ECO:0000259" key="1">
    <source>
        <dbReference type="Pfam" id="PF08242"/>
    </source>
</evidence>
<dbReference type="GO" id="GO:0032259">
    <property type="term" value="P:methylation"/>
    <property type="evidence" value="ECO:0007669"/>
    <property type="project" value="UniProtKB-KW"/>
</dbReference>
<gene>
    <name evidence="2" type="ORF">DFR29_1015</name>
</gene>
<dbReference type="SUPFAM" id="SSF53335">
    <property type="entry name" value="S-adenosyl-L-methionine-dependent methyltransferases"/>
    <property type="match status" value="1"/>
</dbReference>
<proteinExistence type="predicted"/>
<dbReference type="GO" id="GO:0008168">
    <property type="term" value="F:methyltransferase activity"/>
    <property type="evidence" value="ECO:0007669"/>
    <property type="project" value="UniProtKB-KW"/>
</dbReference>
<keyword evidence="3" id="KW-1185">Reference proteome</keyword>
<dbReference type="EMBL" id="SNZH01000001">
    <property type="protein sequence ID" value="TDR48387.1"/>
    <property type="molecule type" value="Genomic_DNA"/>
</dbReference>
<evidence type="ECO:0000313" key="2">
    <source>
        <dbReference type="EMBL" id="TDR48387.1"/>
    </source>
</evidence>
<dbReference type="CDD" id="cd02440">
    <property type="entry name" value="AdoMet_MTases"/>
    <property type="match status" value="1"/>
</dbReference>
<comment type="caution">
    <text evidence="2">The sequence shown here is derived from an EMBL/GenBank/DDBJ whole genome shotgun (WGS) entry which is preliminary data.</text>
</comment>
<dbReference type="AlphaFoldDB" id="A0A4R6Z915"/>
<dbReference type="Proteomes" id="UP000295293">
    <property type="component" value="Unassembled WGS sequence"/>
</dbReference>
<dbReference type="InterPro" id="IPR029063">
    <property type="entry name" value="SAM-dependent_MTases_sf"/>
</dbReference>
<protein>
    <submittedName>
        <fullName evidence="2">Methyltransferase family protein</fullName>
    </submittedName>
</protein>
<name>A0A4R6Z915_9GAMM</name>
<dbReference type="Gene3D" id="3.40.50.150">
    <property type="entry name" value="Vaccinia Virus protein VP39"/>
    <property type="match status" value="1"/>
</dbReference>
<dbReference type="InterPro" id="IPR013217">
    <property type="entry name" value="Methyltransf_12"/>
</dbReference>
<accession>A0A4R6Z915</accession>
<organism evidence="2 3">
    <name type="scientific">Tahibacter aquaticus</name>
    <dbReference type="NCBI Taxonomy" id="520092"/>
    <lineage>
        <taxon>Bacteria</taxon>
        <taxon>Pseudomonadati</taxon>
        <taxon>Pseudomonadota</taxon>
        <taxon>Gammaproteobacteria</taxon>
        <taxon>Lysobacterales</taxon>
        <taxon>Rhodanobacteraceae</taxon>
        <taxon>Tahibacter</taxon>
    </lineage>
</organism>
<feature type="domain" description="Methyltransferase type 12" evidence="1">
    <location>
        <begin position="55"/>
        <end position="128"/>
    </location>
</feature>
<keyword evidence="2" id="KW-0808">Transferase</keyword>
<reference evidence="2 3" key="1">
    <citation type="submission" date="2019-03" db="EMBL/GenBank/DDBJ databases">
        <title>Genomic Encyclopedia of Type Strains, Phase IV (KMG-IV): sequencing the most valuable type-strain genomes for metagenomic binning, comparative biology and taxonomic classification.</title>
        <authorList>
            <person name="Goeker M."/>
        </authorList>
    </citation>
    <scope>NUCLEOTIDE SEQUENCE [LARGE SCALE GENOMIC DNA]</scope>
    <source>
        <strain evidence="2 3">DSM 21667</strain>
    </source>
</reference>
<sequence length="204" mass="23078">MPVPAKSKLYDRAYFDKWYRDDNHRVISRDVLSRKVAMAVAMAEHYLGRPIRNVLDVGCGEGAWHAPLHALRPDAHYLGLDASEYAISRWGRSRNLRLATFGQLAELRFDQRFDLIVCADVMHYLGRGELLRGLPGIVDQLEGLAYIEVYTSKDKLIGDLEGFKRRSPQWYRQAFAEAALLSVGSMGWVGPRQAPWITAMEAAG</sequence>